<dbReference type="InterPro" id="IPR007452">
    <property type="entry name" value="TamB_C"/>
</dbReference>
<keyword evidence="4" id="KW-0472">Membrane</keyword>
<gene>
    <name evidence="6" type="ORF">ENJ15_00510</name>
</gene>
<evidence type="ECO:0000256" key="4">
    <source>
        <dbReference type="ARBA" id="ARBA00023136"/>
    </source>
</evidence>
<feature type="domain" description="Translocation and assembly module TamB C-terminal" evidence="5">
    <location>
        <begin position="982"/>
        <end position="1351"/>
    </location>
</feature>
<organism evidence="6">
    <name type="scientific">Caldithrix abyssi</name>
    <dbReference type="NCBI Taxonomy" id="187145"/>
    <lineage>
        <taxon>Bacteria</taxon>
        <taxon>Pseudomonadati</taxon>
        <taxon>Calditrichota</taxon>
        <taxon>Calditrichia</taxon>
        <taxon>Calditrichales</taxon>
        <taxon>Calditrichaceae</taxon>
        <taxon>Caldithrix</taxon>
    </lineage>
</organism>
<dbReference type="GO" id="GO:0009306">
    <property type="term" value="P:protein secretion"/>
    <property type="evidence" value="ECO:0007669"/>
    <property type="project" value="InterPro"/>
</dbReference>
<proteinExistence type="predicted"/>
<comment type="caution">
    <text evidence="6">The sequence shown here is derived from an EMBL/GenBank/DDBJ whole genome shotgun (WGS) entry which is preliminary data.</text>
</comment>
<evidence type="ECO:0000256" key="2">
    <source>
        <dbReference type="ARBA" id="ARBA00022692"/>
    </source>
</evidence>
<protein>
    <recommendedName>
        <fullName evidence="5">Translocation and assembly module TamB C-terminal domain-containing protein</fullName>
    </recommendedName>
</protein>
<dbReference type="EMBL" id="DRLI01000023">
    <property type="protein sequence ID" value="HHM01464.1"/>
    <property type="molecule type" value="Genomic_DNA"/>
</dbReference>
<sequence>MNQVKNPRPLHKRVLKIVTALFLFLAVLFALIGLLHWQTNLVSRAVESFINSRLGDKGQLRYSALRGNLLNEFIIDDLSYTQDSTLRVSASHLRLRLSLSGLLFKKIRIRQLRFDSLRIDSHPPAGKKSPDKTAATERADSLLAQLQSGQIIQQLLQSMPDFQLDDLEINSSFLRFNHMALNEVNLRLGLALHRDRIDLNLKHLSALWPEKTLALRNLSFKLRVRPKKLTLNQFELNTEYSSVRLAADMDIASPSSFLLTVDDIYLSGEELKKLLPAHLFTNGFLQGRLSLAGQPLNFAVSGAFSGSYNQMRIHKARTYARYDHGRILLDTLKVSANAGRIQLSGDLNNWRAFRGKAQIEKLNTALLGLGLPASSLNGHFTFNIPRLTRHNPRVNGVFTAWDCRYDLFKMDSMRLEIKTRGKTIYINQPSFIKLADDARFTLDGEMHGLKDIEFQLDAVEQDLGSLGTALGQDSLQGRYTTRFDAFGTLADPSLRGAFTISGFHFQKTRFDTVSFHFTLDKLMSRRDGFADFRISRGEVYGIPLHDINLSAHHTNNLLTIDSASIYSESNFIQLSMIMPYDSVSASPRFTDLQLAYGDYWLGTERPFTLTIDSTGIFTNDFMLNGPGDTRMEAWGNYYWDKSASGVQITLDKVDLQPFQQFMPGHRVSGILTGLVYLTVAGERPFAFLDIKGDNVAYDNTPLGRLDLEVDYNRDSVHVRKFSAEQGTALIDIRGNLNIDLGKGGGQFYDMIASSRSDMKLRIRNVKLETYAPLLKLPHPLSGELSGDLELVGNMDNPFMRQNFHLRRFRYDVYRLDSLNVFGQYNSGYMILDSLNGDLNGTSFSARGWQQIQLSLNQTSDINPLDSPFELFIHSRDDTIGFIGHLNPQVESIAGPYELELTLDGSARKPALREGFLTMENGVILLSRVKDPLTNVRIKARAEDYLLSFDEVELHSVKPKDYLEKGFSFISRLWAWLLPVKKKEGYLSLSGSVRTDNLLRPSIDLKVKANQYYVDYFVGNTRVLLNTRDLRLYGRDTLHVRGDITLPGGEYAVDLKQLQQNALLSQPGGKGGPPYLDVNLDIFLPGNFIVVNSGLDVSNNFKIDLSGNVQASIEPGTERFLLSGLLETNWGRFSTFNQSFNVVSGTINFNNPLRINPELNIQTESRNDGRIFQLTISGYLDNIKQDIRVIDEKSKQELSLSEQEKITLLTLGADLSSLARNTGSAMRGVGEDVATNSLLAAAERGVEDLTGLDKVEISSSEKLLDLEKLKLNNGLKQASISFGKYLTSDLYIEYRTQFGSGVPTPKLSWDAGNRIGLEYRINRFWSLKSYYEKTIPKANDKIQVGLSWKYSF</sequence>
<dbReference type="Pfam" id="PF04357">
    <property type="entry name" value="TamB"/>
    <property type="match status" value="1"/>
</dbReference>
<keyword evidence="2" id="KW-0812">Transmembrane</keyword>
<reference evidence="6" key="1">
    <citation type="journal article" date="2020" name="mSystems">
        <title>Genome- and Community-Level Interaction Insights into Carbon Utilization and Element Cycling Functions of Hydrothermarchaeota in Hydrothermal Sediment.</title>
        <authorList>
            <person name="Zhou Z."/>
            <person name="Liu Y."/>
            <person name="Xu W."/>
            <person name="Pan J."/>
            <person name="Luo Z.H."/>
            <person name="Li M."/>
        </authorList>
    </citation>
    <scope>NUCLEOTIDE SEQUENCE [LARGE SCALE GENOMIC DNA]</scope>
    <source>
        <strain evidence="6">HyVt-460</strain>
    </source>
</reference>
<evidence type="ECO:0000256" key="1">
    <source>
        <dbReference type="ARBA" id="ARBA00004167"/>
    </source>
</evidence>
<dbReference type="PANTHER" id="PTHR36985:SF1">
    <property type="entry name" value="TRANSLOCATION AND ASSEMBLY MODULE SUBUNIT TAMB"/>
    <property type="match status" value="1"/>
</dbReference>
<name>A0A7V5VEI0_CALAY</name>
<evidence type="ECO:0000259" key="5">
    <source>
        <dbReference type="Pfam" id="PF04357"/>
    </source>
</evidence>
<evidence type="ECO:0000313" key="6">
    <source>
        <dbReference type="EMBL" id="HHM01464.1"/>
    </source>
</evidence>
<keyword evidence="3" id="KW-1133">Transmembrane helix</keyword>
<comment type="subcellular location">
    <subcellularLocation>
        <location evidence="1">Membrane</location>
        <topology evidence="1">Single-pass membrane protein</topology>
    </subcellularLocation>
</comment>
<dbReference type="GO" id="GO:0097347">
    <property type="term" value="C:TAM protein secretion complex"/>
    <property type="evidence" value="ECO:0007669"/>
    <property type="project" value="TreeGrafter"/>
</dbReference>
<dbReference type="PANTHER" id="PTHR36985">
    <property type="entry name" value="TRANSLOCATION AND ASSEMBLY MODULE SUBUNIT TAMB"/>
    <property type="match status" value="1"/>
</dbReference>
<accession>A0A7V5VEI0</accession>
<evidence type="ECO:0000256" key="3">
    <source>
        <dbReference type="ARBA" id="ARBA00022989"/>
    </source>
</evidence>
<dbReference type="GO" id="GO:0005886">
    <property type="term" value="C:plasma membrane"/>
    <property type="evidence" value="ECO:0007669"/>
    <property type="project" value="InterPro"/>
</dbReference>
<dbReference type="Proteomes" id="UP000885771">
    <property type="component" value="Unassembled WGS sequence"/>
</dbReference>